<evidence type="ECO:0000313" key="2">
    <source>
        <dbReference type="Proteomes" id="UP000467700"/>
    </source>
</evidence>
<name>A0A8S0VQR1_CYCAE</name>
<reference evidence="1 2" key="1">
    <citation type="submission" date="2020-01" db="EMBL/GenBank/DDBJ databases">
        <authorList>
            <person name="Gupta K D."/>
        </authorList>
    </citation>
    <scope>NUCLEOTIDE SEQUENCE [LARGE SCALE GENOMIC DNA]</scope>
</reference>
<gene>
    <name evidence="1" type="ORF">AAE3_LOCUS3155</name>
</gene>
<dbReference type="EMBL" id="CACVBS010000031">
    <property type="protein sequence ID" value="CAA7260855.1"/>
    <property type="molecule type" value="Genomic_DNA"/>
</dbReference>
<protein>
    <submittedName>
        <fullName evidence="1">Uncharacterized protein</fullName>
    </submittedName>
</protein>
<sequence>MCDLLHSPFPTWLFITGVKKLPKTLLEGAQTEVEKNHRTVAAILAQTEGNLENLTLYYLPHSPATVVSAPFPIACHTTQNLKRLELWCYNIHHQICPSCHGALEQFSTFFGAIVVPNSLRTLELKIYFSGTPSFDNPQALQFLDLFKSESRDDPWSRLNNLFPLRLQTLDQVSIELGFHHPDKEPKPHDGKEFLSQVESLTRLSPPCLSSSSSGVRFHLSVVTGKF</sequence>
<dbReference type="Proteomes" id="UP000467700">
    <property type="component" value="Unassembled WGS sequence"/>
</dbReference>
<comment type="caution">
    <text evidence="1">The sequence shown here is derived from an EMBL/GenBank/DDBJ whole genome shotgun (WGS) entry which is preliminary data.</text>
</comment>
<evidence type="ECO:0000313" key="1">
    <source>
        <dbReference type="EMBL" id="CAA7260855.1"/>
    </source>
</evidence>
<dbReference type="AlphaFoldDB" id="A0A8S0VQR1"/>
<proteinExistence type="predicted"/>
<organism evidence="1 2">
    <name type="scientific">Cyclocybe aegerita</name>
    <name type="common">Black poplar mushroom</name>
    <name type="synonym">Agrocybe aegerita</name>
    <dbReference type="NCBI Taxonomy" id="1973307"/>
    <lineage>
        <taxon>Eukaryota</taxon>
        <taxon>Fungi</taxon>
        <taxon>Dikarya</taxon>
        <taxon>Basidiomycota</taxon>
        <taxon>Agaricomycotina</taxon>
        <taxon>Agaricomycetes</taxon>
        <taxon>Agaricomycetidae</taxon>
        <taxon>Agaricales</taxon>
        <taxon>Agaricineae</taxon>
        <taxon>Bolbitiaceae</taxon>
        <taxon>Cyclocybe</taxon>
    </lineage>
</organism>
<keyword evidence="2" id="KW-1185">Reference proteome</keyword>
<accession>A0A8S0VQR1</accession>